<sequence>MFSSRDVLQWLTAGLGAVLVLSLVGVTFSALGLHSTAITITWVSLVIAVLIGVPALVLVAVDARRALLERRRARSIS</sequence>
<feature type="transmembrane region" description="Helical" evidence="1">
    <location>
        <begin position="7"/>
        <end position="31"/>
    </location>
</feature>
<keyword evidence="1" id="KW-0812">Transmembrane</keyword>
<keyword evidence="1" id="KW-1133">Transmembrane helix</keyword>
<name>A0A4Y4B852_MICMQ</name>
<dbReference type="Proteomes" id="UP000317410">
    <property type="component" value="Unassembled WGS sequence"/>
</dbReference>
<accession>A0A4Y4B852</accession>
<reference evidence="2 3" key="1">
    <citation type="submission" date="2019-06" db="EMBL/GenBank/DDBJ databases">
        <title>Whole genome shotgun sequence of Microbacterium liquefaciens NBRC 15037.</title>
        <authorList>
            <person name="Hosoyama A."/>
            <person name="Uohara A."/>
            <person name="Ohji S."/>
            <person name="Ichikawa N."/>
        </authorList>
    </citation>
    <scope>NUCLEOTIDE SEQUENCE [LARGE SCALE GENOMIC DNA]</scope>
    <source>
        <strain evidence="2 3">NBRC 15037</strain>
    </source>
</reference>
<dbReference type="AlphaFoldDB" id="A0A4Y4B852"/>
<gene>
    <name evidence="2" type="ORF">MLI01_28530</name>
</gene>
<dbReference type="EMBL" id="BJNQ01000024">
    <property type="protein sequence ID" value="GEC76708.1"/>
    <property type="molecule type" value="Genomic_DNA"/>
</dbReference>
<protein>
    <submittedName>
        <fullName evidence="2">Uncharacterized protein</fullName>
    </submittedName>
</protein>
<evidence type="ECO:0000256" key="1">
    <source>
        <dbReference type="SAM" id="Phobius"/>
    </source>
</evidence>
<comment type="caution">
    <text evidence="2">The sequence shown here is derived from an EMBL/GenBank/DDBJ whole genome shotgun (WGS) entry which is preliminary data.</text>
</comment>
<keyword evidence="1" id="KW-0472">Membrane</keyword>
<evidence type="ECO:0000313" key="2">
    <source>
        <dbReference type="EMBL" id="GEC76708.1"/>
    </source>
</evidence>
<dbReference type="RefSeq" id="WP_141387818.1">
    <property type="nucleotide sequence ID" value="NZ_BJNQ01000024.1"/>
</dbReference>
<organism evidence="2 3">
    <name type="scientific">Microbacterium maritypicum</name>
    <name type="common">Microbacterium liquefaciens</name>
    <dbReference type="NCBI Taxonomy" id="33918"/>
    <lineage>
        <taxon>Bacteria</taxon>
        <taxon>Bacillati</taxon>
        <taxon>Actinomycetota</taxon>
        <taxon>Actinomycetes</taxon>
        <taxon>Micrococcales</taxon>
        <taxon>Microbacteriaceae</taxon>
        <taxon>Microbacterium</taxon>
    </lineage>
</organism>
<evidence type="ECO:0000313" key="3">
    <source>
        <dbReference type="Proteomes" id="UP000317410"/>
    </source>
</evidence>
<feature type="transmembrane region" description="Helical" evidence="1">
    <location>
        <begin position="37"/>
        <end position="61"/>
    </location>
</feature>
<proteinExistence type="predicted"/>